<protein>
    <submittedName>
        <fullName evidence="5">Ribose 5-phosphate isomerase B</fullName>
        <ecNumber evidence="5">5.3.1.6</ecNumber>
    </submittedName>
</protein>
<evidence type="ECO:0000256" key="3">
    <source>
        <dbReference type="PIRSR" id="PIRSR005384-1"/>
    </source>
</evidence>
<evidence type="ECO:0000313" key="5">
    <source>
        <dbReference type="EMBL" id="HJB42058.1"/>
    </source>
</evidence>
<dbReference type="Gene3D" id="3.40.1400.10">
    <property type="entry name" value="Sugar-phosphate isomerase, RpiB/LacA/LacB"/>
    <property type="match status" value="1"/>
</dbReference>
<dbReference type="PANTHER" id="PTHR43732">
    <property type="entry name" value="RIBOSE 5-PHOSPHATE ISOMERASE-RELATED"/>
    <property type="match status" value="1"/>
</dbReference>
<proteinExistence type="inferred from homology"/>
<dbReference type="InterPro" id="IPR036569">
    <property type="entry name" value="RpiB_LacA_LacB_sf"/>
</dbReference>
<dbReference type="GO" id="GO:0004751">
    <property type="term" value="F:ribose-5-phosphate isomerase activity"/>
    <property type="evidence" value="ECO:0007669"/>
    <property type="project" value="UniProtKB-EC"/>
</dbReference>
<dbReference type="Proteomes" id="UP000886803">
    <property type="component" value="Unassembled WGS sequence"/>
</dbReference>
<dbReference type="GO" id="GO:0005975">
    <property type="term" value="P:carbohydrate metabolic process"/>
    <property type="evidence" value="ECO:0007669"/>
    <property type="project" value="InterPro"/>
</dbReference>
<dbReference type="EMBL" id="DWYG01000097">
    <property type="protein sequence ID" value="HJB42058.1"/>
    <property type="molecule type" value="Genomic_DNA"/>
</dbReference>
<feature type="active site" description="Proton acceptor" evidence="3">
    <location>
        <position position="71"/>
    </location>
</feature>
<feature type="active site" description="Proton donor" evidence="3">
    <location>
        <position position="104"/>
    </location>
</feature>
<feature type="binding site" evidence="4">
    <location>
        <begin position="72"/>
        <end position="76"/>
    </location>
    <ligand>
        <name>D-ribulose 5-phosphate</name>
        <dbReference type="ChEBI" id="CHEBI:58121"/>
    </ligand>
</feature>
<dbReference type="SUPFAM" id="SSF89623">
    <property type="entry name" value="Ribose/Galactose isomerase RpiB/AlsB"/>
    <property type="match status" value="1"/>
</dbReference>
<evidence type="ECO:0000256" key="1">
    <source>
        <dbReference type="ARBA" id="ARBA00008754"/>
    </source>
</evidence>
<feature type="binding site" evidence="4">
    <location>
        <position position="105"/>
    </location>
    <ligand>
        <name>D-ribulose 5-phosphate</name>
        <dbReference type="ChEBI" id="CHEBI:58121"/>
    </ligand>
</feature>
<dbReference type="PANTHER" id="PTHR43732:SF1">
    <property type="entry name" value="RIBOSE 5-PHOSPHATE ISOMERASE"/>
    <property type="match status" value="1"/>
</dbReference>
<reference evidence="5" key="2">
    <citation type="submission" date="2021-04" db="EMBL/GenBank/DDBJ databases">
        <authorList>
            <person name="Gilroy R."/>
        </authorList>
    </citation>
    <scope>NUCLEOTIDE SEQUENCE</scope>
    <source>
        <strain evidence="5">ChiBcec8-13705</strain>
    </source>
</reference>
<feature type="binding site" evidence="4">
    <location>
        <position position="138"/>
    </location>
    <ligand>
        <name>D-ribulose 5-phosphate</name>
        <dbReference type="ChEBI" id="CHEBI:58121"/>
    </ligand>
</feature>
<dbReference type="NCBIfam" id="NF004051">
    <property type="entry name" value="PRK05571.1"/>
    <property type="match status" value="1"/>
</dbReference>
<comment type="caution">
    <text evidence="5">The sequence shown here is derived from an EMBL/GenBank/DDBJ whole genome shotgun (WGS) entry which is preliminary data.</text>
</comment>
<evidence type="ECO:0000256" key="4">
    <source>
        <dbReference type="PIRSR" id="PIRSR005384-2"/>
    </source>
</evidence>
<sequence length="152" mass="16148">MKDNHTTPIALAADHGGYALKEAIKAHLQQKGLAFTDFGTDSTASCDYPDYAVPACEAVVDGRCSLAILCCGTGVGMSICANKVRGIRACCCSDTFSAEFTRRHNDANALCLGGRVVGEGLALSIVETFLSTPFEGGRHARRIDKMMAIETR</sequence>
<dbReference type="InterPro" id="IPR003500">
    <property type="entry name" value="RpiB_LacA_LacB"/>
</dbReference>
<accession>A0A9D2M726</accession>
<dbReference type="InterPro" id="IPR051812">
    <property type="entry name" value="SPI_LacAB/RpiB"/>
</dbReference>
<name>A0A9D2M726_9FIRM</name>
<dbReference type="Pfam" id="PF02502">
    <property type="entry name" value="LacAB_rpiB"/>
    <property type="match status" value="1"/>
</dbReference>
<feature type="binding site" evidence="4">
    <location>
        <position position="142"/>
    </location>
    <ligand>
        <name>D-ribulose 5-phosphate</name>
        <dbReference type="ChEBI" id="CHEBI:58121"/>
    </ligand>
</feature>
<evidence type="ECO:0000256" key="2">
    <source>
        <dbReference type="ARBA" id="ARBA00023235"/>
    </source>
</evidence>
<feature type="binding site" evidence="4">
    <location>
        <position position="115"/>
    </location>
    <ligand>
        <name>D-ribulose 5-phosphate</name>
        <dbReference type="ChEBI" id="CHEBI:58121"/>
    </ligand>
</feature>
<organism evidence="5 6">
    <name type="scientific">Candidatus Gemmiger avicola</name>
    <dbReference type="NCBI Taxonomy" id="2838605"/>
    <lineage>
        <taxon>Bacteria</taxon>
        <taxon>Bacillati</taxon>
        <taxon>Bacillota</taxon>
        <taxon>Clostridia</taxon>
        <taxon>Eubacteriales</taxon>
        <taxon>Gemmiger</taxon>
    </lineage>
</organism>
<evidence type="ECO:0000313" key="6">
    <source>
        <dbReference type="Proteomes" id="UP000886803"/>
    </source>
</evidence>
<dbReference type="AlphaFoldDB" id="A0A9D2M726"/>
<gene>
    <name evidence="5" type="primary">rpiB</name>
    <name evidence="5" type="ORF">H9945_06110</name>
</gene>
<dbReference type="InterPro" id="IPR004785">
    <property type="entry name" value="RpiB"/>
</dbReference>
<dbReference type="PIRSF" id="PIRSF005384">
    <property type="entry name" value="RpiB_LacA_B"/>
    <property type="match status" value="1"/>
</dbReference>
<dbReference type="EC" id="5.3.1.6" evidence="5"/>
<comment type="similarity">
    <text evidence="1">Belongs to the LacAB/RpiB family.</text>
</comment>
<feature type="binding site" evidence="4">
    <location>
        <begin position="14"/>
        <end position="15"/>
    </location>
    <ligand>
        <name>D-ribulose 5-phosphate</name>
        <dbReference type="ChEBI" id="CHEBI:58121"/>
    </ligand>
</feature>
<reference evidence="5" key="1">
    <citation type="journal article" date="2021" name="PeerJ">
        <title>Extensive microbial diversity within the chicken gut microbiome revealed by metagenomics and culture.</title>
        <authorList>
            <person name="Gilroy R."/>
            <person name="Ravi A."/>
            <person name="Getino M."/>
            <person name="Pursley I."/>
            <person name="Horton D.L."/>
            <person name="Alikhan N.F."/>
            <person name="Baker D."/>
            <person name="Gharbi K."/>
            <person name="Hall N."/>
            <person name="Watson M."/>
            <person name="Adriaenssens E.M."/>
            <person name="Foster-Nyarko E."/>
            <person name="Jarju S."/>
            <person name="Secka A."/>
            <person name="Antonio M."/>
            <person name="Oren A."/>
            <person name="Chaudhuri R.R."/>
            <person name="La Ragione R."/>
            <person name="Hildebrand F."/>
            <person name="Pallen M.J."/>
        </authorList>
    </citation>
    <scope>NUCLEOTIDE SEQUENCE</scope>
    <source>
        <strain evidence="5">ChiBcec8-13705</strain>
    </source>
</reference>
<dbReference type="NCBIfam" id="TIGR01120">
    <property type="entry name" value="rpiB"/>
    <property type="match status" value="1"/>
</dbReference>
<dbReference type="NCBIfam" id="TIGR00689">
    <property type="entry name" value="rpiB_lacA_lacB"/>
    <property type="match status" value="1"/>
</dbReference>
<keyword evidence="2 5" id="KW-0413">Isomerase</keyword>